<dbReference type="InterPro" id="IPR023614">
    <property type="entry name" value="Porin_dom_sf"/>
</dbReference>
<dbReference type="RefSeq" id="WP_127124226.1">
    <property type="nucleotide sequence ID" value="NZ_BHXQ01000008.1"/>
</dbReference>
<dbReference type="AlphaFoldDB" id="A0A401UFE0"/>
<evidence type="ECO:0000313" key="3">
    <source>
        <dbReference type="Proteomes" id="UP000288227"/>
    </source>
</evidence>
<comment type="caution">
    <text evidence="2">The sequence shown here is derived from an EMBL/GenBank/DDBJ whole genome shotgun (WGS) entry which is preliminary data.</text>
</comment>
<name>A0A401UFE0_9BACT</name>
<protein>
    <recommendedName>
        <fullName evidence="4">Porin</fullName>
    </recommendedName>
</protein>
<proteinExistence type="predicted"/>
<dbReference type="Gene3D" id="2.40.160.10">
    <property type="entry name" value="Porin"/>
    <property type="match status" value="1"/>
</dbReference>
<gene>
    <name evidence="2" type="ORF">SanaruYs_38220</name>
</gene>
<organism evidence="2 3">
    <name type="scientific">Chryseotalea sanaruensis</name>
    <dbReference type="NCBI Taxonomy" id="2482724"/>
    <lineage>
        <taxon>Bacteria</taxon>
        <taxon>Pseudomonadati</taxon>
        <taxon>Bacteroidota</taxon>
        <taxon>Cytophagia</taxon>
        <taxon>Cytophagales</taxon>
        <taxon>Chryseotaleaceae</taxon>
        <taxon>Chryseotalea</taxon>
    </lineage>
</organism>
<dbReference type="OrthoDB" id="976975at2"/>
<feature type="signal peptide" evidence="1">
    <location>
        <begin position="1"/>
        <end position="19"/>
    </location>
</feature>
<dbReference type="SUPFAM" id="SSF56935">
    <property type="entry name" value="Porins"/>
    <property type="match status" value="1"/>
</dbReference>
<sequence length="447" mass="50117">MRKLLFACLFAFCSTLGFAQQEPLVATPTDLFDMSLEDLLSLDLVDKNFYLYGYINSNLQKTFSYPSLNGIETLRRNDPTEWTPVRNFHIYGQGNLSKNIGFLFNLAHNDGLVEVRNAWGNFLVRDAFQIRIGKMYRKFGLYNERLDQVPTFIGIEPPEMLDTDHLFLERTTNFMIHGNFNNGKRSISYALMTDNGEGGPAQKLFALGWDLRYKSFTQSIIVGTSGYSSSINGEKTVSTVGLGAGPPQGGVLPWMAGDNFTIVGLYVEKQLGKFLLQAEFYNSKHNAERDPNNVLILVNNANINQNQRERFLGANASTPNGSLTTADVVTTTSFDVQTWYLRLGYDIQTDVGQFVPYVFLDWMSHPEVIQNKEYGGDDEAGLADDGEFLKPSLGVVYRPIPSVALKLDGSIHSQKFNGKTVTYPEIRFDFSFAFSNIGVEKALKSDN</sequence>
<dbReference type="Proteomes" id="UP000288227">
    <property type="component" value="Unassembled WGS sequence"/>
</dbReference>
<evidence type="ECO:0000256" key="1">
    <source>
        <dbReference type="SAM" id="SignalP"/>
    </source>
</evidence>
<evidence type="ECO:0000313" key="2">
    <source>
        <dbReference type="EMBL" id="GCC53577.1"/>
    </source>
</evidence>
<keyword evidence="1" id="KW-0732">Signal</keyword>
<reference evidence="2 3" key="1">
    <citation type="submission" date="2018-11" db="EMBL/GenBank/DDBJ databases">
        <title>Chryseotalea sanarue gen. nov., sp., nov., a member of the family Cytophagaceae, isolated from a brackish lake in Hamamatsu Japan.</title>
        <authorList>
            <person name="Maejima Y."/>
            <person name="Iino T."/>
            <person name="Muraguchi Y."/>
            <person name="Fukuda K."/>
            <person name="Ohkuma M."/>
            <person name="Moriuchi R."/>
            <person name="Dohra H."/>
            <person name="Kimbara K."/>
            <person name="Shintani M."/>
        </authorList>
    </citation>
    <scope>NUCLEOTIDE SEQUENCE [LARGE SCALE GENOMIC DNA]</scope>
    <source>
        <strain evidence="2 3">Ys</strain>
    </source>
</reference>
<dbReference type="EMBL" id="BHXQ01000008">
    <property type="protein sequence ID" value="GCC53577.1"/>
    <property type="molecule type" value="Genomic_DNA"/>
</dbReference>
<feature type="chain" id="PRO_5019245459" description="Porin" evidence="1">
    <location>
        <begin position="20"/>
        <end position="447"/>
    </location>
</feature>
<accession>A0A401UFE0</accession>
<evidence type="ECO:0008006" key="4">
    <source>
        <dbReference type="Google" id="ProtNLM"/>
    </source>
</evidence>
<keyword evidence="3" id="KW-1185">Reference proteome</keyword>